<dbReference type="RefSeq" id="WP_172237028.1">
    <property type="nucleotide sequence ID" value="NZ_JABFDP010000014.1"/>
</dbReference>
<dbReference type="Proteomes" id="UP001314635">
    <property type="component" value="Unassembled WGS sequence"/>
</dbReference>
<keyword evidence="1" id="KW-0732">Signal</keyword>
<proteinExistence type="predicted"/>
<evidence type="ECO:0000313" key="3">
    <source>
        <dbReference type="Proteomes" id="UP001314635"/>
    </source>
</evidence>
<sequence length="194" mass="20832">MRRMAVALVVSLTSLLPRPALASTIPLSGTDEIVGPWQLNQIYYGHVRLTAVASLPPFADPNIPNTIGAYAVYTSFVVASGDVINASGIAALGNLEVIGQNYPVIACKTCSATGDLIWYGEPSIKRTISWDTRWLKYGHAGILDVRLFLDLPEGFSLASQQIAAVPEPSTWLTMLTGLALVYSVQVARRRSGAD</sequence>
<accession>A0ABS5G6J9</accession>
<gene>
    <name evidence="2" type="ORF">JQ619_13985</name>
</gene>
<feature type="chain" id="PRO_5045443646" description="PEP-CTERM protein-sorting domain-containing protein" evidence="1">
    <location>
        <begin position="23"/>
        <end position="194"/>
    </location>
</feature>
<evidence type="ECO:0000256" key="1">
    <source>
        <dbReference type="SAM" id="SignalP"/>
    </source>
</evidence>
<reference evidence="3" key="1">
    <citation type="journal article" date="2021" name="ISME J.">
        <title>Evolutionary origin and ecological implication of a unique nif island in free-living Bradyrhizobium lineages.</title>
        <authorList>
            <person name="Tao J."/>
        </authorList>
    </citation>
    <scope>NUCLEOTIDE SEQUENCE [LARGE SCALE GENOMIC DNA]</scope>
    <source>
        <strain evidence="3">SZCCT0094</strain>
    </source>
</reference>
<protein>
    <recommendedName>
        <fullName evidence="4">PEP-CTERM protein-sorting domain-containing protein</fullName>
    </recommendedName>
</protein>
<dbReference type="EMBL" id="JAFCLK010000011">
    <property type="protein sequence ID" value="MBR1136883.1"/>
    <property type="molecule type" value="Genomic_DNA"/>
</dbReference>
<organism evidence="2 3">
    <name type="scientific">Bradyrhizobium denitrificans</name>
    <dbReference type="NCBI Taxonomy" id="2734912"/>
    <lineage>
        <taxon>Bacteria</taxon>
        <taxon>Pseudomonadati</taxon>
        <taxon>Pseudomonadota</taxon>
        <taxon>Alphaproteobacteria</taxon>
        <taxon>Hyphomicrobiales</taxon>
        <taxon>Nitrobacteraceae</taxon>
        <taxon>Bradyrhizobium</taxon>
    </lineage>
</organism>
<name>A0ABS5G6J9_9BRAD</name>
<comment type="caution">
    <text evidence="2">The sequence shown here is derived from an EMBL/GenBank/DDBJ whole genome shotgun (WGS) entry which is preliminary data.</text>
</comment>
<evidence type="ECO:0008006" key="4">
    <source>
        <dbReference type="Google" id="ProtNLM"/>
    </source>
</evidence>
<evidence type="ECO:0000313" key="2">
    <source>
        <dbReference type="EMBL" id="MBR1136883.1"/>
    </source>
</evidence>
<feature type="signal peptide" evidence="1">
    <location>
        <begin position="1"/>
        <end position="22"/>
    </location>
</feature>
<keyword evidence="3" id="KW-1185">Reference proteome</keyword>